<sequence length="104" mass="11834">MATRWQQRRHDAYDVTTRLGWWKKMGQVVICPSVDYRQHPGEMVSKRGCLPLLLAVTYVCFTGGLMWSFQDEDASDGEECSENNVSTTKYPCVKSTGEAATCYR</sequence>
<keyword evidence="1" id="KW-0472">Membrane</keyword>
<keyword evidence="2" id="KW-0176">Collagen</keyword>
<reference evidence="2 3" key="1">
    <citation type="submission" date="2019-04" db="EMBL/GenBank/DDBJ databases">
        <title>Chromosome genome assembly for Takifugu flavidus.</title>
        <authorList>
            <person name="Xiao S."/>
        </authorList>
    </citation>
    <scope>NUCLEOTIDE SEQUENCE [LARGE SCALE GENOMIC DNA]</scope>
    <source>
        <strain evidence="2">HTHZ2018</strain>
        <tissue evidence="2">Muscle</tissue>
    </source>
</reference>
<protein>
    <submittedName>
        <fullName evidence="2">Collagen and calcium-binding EGF domain-containing protein 1</fullName>
    </submittedName>
</protein>
<name>A0A5C6NHS1_9TELE</name>
<comment type="caution">
    <text evidence="2">The sequence shown here is derived from an EMBL/GenBank/DDBJ whole genome shotgun (WGS) entry which is preliminary data.</text>
</comment>
<keyword evidence="3" id="KW-1185">Reference proteome</keyword>
<evidence type="ECO:0000313" key="2">
    <source>
        <dbReference type="EMBL" id="TWW66465.1"/>
    </source>
</evidence>
<evidence type="ECO:0000256" key="1">
    <source>
        <dbReference type="SAM" id="Phobius"/>
    </source>
</evidence>
<organism evidence="2 3">
    <name type="scientific">Takifugu flavidus</name>
    <name type="common">sansaifugu</name>
    <dbReference type="NCBI Taxonomy" id="433684"/>
    <lineage>
        <taxon>Eukaryota</taxon>
        <taxon>Metazoa</taxon>
        <taxon>Chordata</taxon>
        <taxon>Craniata</taxon>
        <taxon>Vertebrata</taxon>
        <taxon>Euteleostomi</taxon>
        <taxon>Actinopterygii</taxon>
        <taxon>Neopterygii</taxon>
        <taxon>Teleostei</taxon>
        <taxon>Neoteleostei</taxon>
        <taxon>Acanthomorphata</taxon>
        <taxon>Eupercaria</taxon>
        <taxon>Tetraodontiformes</taxon>
        <taxon>Tetradontoidea</taxon>
        <taxon>Tetraodontidae</taxon>
        <taxon>Takifugu</taxon>
    </lineage>
</organism>
<accession>A0A5C6NHS1</accession>
<gene>
    <name evidence="2" type="ORF">D4764_20G0004970</name>
</gene>
<proteinExistence type="predicted"/>
<dbReference type="AlphaFoldDB" id="A0A5C6NHS1"/>
<keyword evidence="1" id="KW-1133">Transmembrane helix</keyword>
<dbReference type="EMBL" id="RHFK02000013">
    <property type="protein sequence ID" value="TWW66465.1"/>
    <property type="molecule type" value="Genomic_DNA"/>
</dbReference>
<keyword evidence="1" id="KW-0812">Transmembrane</keyword>
<evidence type="ECO:0000313" key="3">
    <source>
        <dbReference type="Proteomes" id="UP000324091"/>
    </source>
</evidence>
<dbReference type="GO" id="GO:0005581">
    <property type="term" value="C:collagen trimer"/>
    <property type="evidence" value="ECO:0007669"/>
    <property type="project" value="UniProtKB-KW"/>
</dbReference>
<dbReference type="Proteomes" id="UP000324091">
    <property type="component" value="Chromosome 20"/>
</dbReference>
<feature type="transmembrane region" description="Helical" evidence="1">
    <location>
        <begin position="49"/>
        <end position="69"/>
    </location>
</feature>